<evidence type="ECO:0000313" key="7">
    <source>
        <dbReference type="Proteomes" id="UP000029839"/>
    </source>
</evidence>
<dbReference type="RefSeq" id="WP_043610573.1">
    <property type="nucleotide sequence ID" value="NZ_AXCY01000236.1"/>
</dbReference>
<evidence type="ECO:0000256" key="3">
    <source>
        <dbReference type="ARBA" id="ARBA00022989"/>
    </source>
</evidence>
<proteinExistence type="predicted"/>
<dbReference type="Proteomes" id="UP000029839">
    <property type="component" value="Unassembled WGS sequence"/>
</dbReference>
<keyword evidence="7" id="KW-1185">Reference proteome</keyword>
<dbReference type="OrthoDB" id="88184at2"/>
<evidence type="ECO:0000256" key="2">
    <source>
        <dbReference type="ARBA" id="ARBA00022692"/>
    </source>
</evidence>
<evidence type="ECO:0000313" key="6">
    <source>
        <dbReference type="EMBL" id="KGM08453.1"/>
    </source>
</evidence>
<organism evidence="6 7">
    <name type="scientific">Cellulomonas carbonis T26</name>
    <dbReference type="NCBI Taxonomy" id="947969"/>
    <lineage>
        <taxon>Bacteria</taxon>
        <taxon>Bacillati</taxon>
        <taxon>Actinomycetota</taxon>
        <taxon>Actinomycetes</taxon>
        <taxon>Micrococcales</taxon>
        <taxon>Cellulomonadaceae</taxon>
        <taxon>Cellulomonas</taxon>
    </lineage>
</organism>
<reference evidence="6 7" key="1">
    <citation type="submission" date="2013-08" db="EMBL/GenBank/DDBJ databases">
        <title>Genome sequencing of Cellulomonas carbonis T26.</title>
        <authorList>
            <person name="Chen F."/>
            <person name="Li Y."/>
            <person name="Wang G."/>
        </authorList>
    </citation>
    <scope>NUCLEOTIDE SEQUENCE [LARGE SCALE GENOMIC DNA]</scope>
    <source>
        <strain evidence="6 7">T26</strain>
    </source>
</reference>
<dbReference type="AlphaFoldDB" id="A0A0A0BIW2"/>
<evidence type="ECO:0000256" key="5">
    <source>
        <dbReference type="SAM" id="Phobius"/>
    </source>
</evidence>
<name>A0A0A0BIW2_9CELL</name>
<dbReference type="PROSITE" id="PS51257">
    <property type="entry name" value="PROKAR_LIPOPROTEIN"/>
    <property type="match status" value="1"/>
</dbReference>
<gene>
    <name evidence="6" type="ORF">N868_08990</name>
</gene>
<accession>A0A0A0BIW2</accession>
<sequence>MKYKDLLSCVVGALTSAIMWLYGGVSASMGCLMICMAVDYILGLLVAGVFKKSKKTESGRLNSMEGWKGLCKKGCILMIVAVGYRLDMMLNTVYIRDALITGYIVNEIISITENCGLMGVPMPKAVKNAIDVLNRKINENDLD</sequence>
<evidence type="ECO:0000256" key="4">
    <source>
        <dbReference type="ARBA" id="ARBA00023136"/>
    </source>
</evidence>
<dbReference type="Pfam" id="PF05105">
    <property type="entry name" value="Phage_holin_4_1"/>
    <property type="match status" value="1"/>
</dbReference>
<dbReference type="EMBL" id="AXCY01000236">
    <property type="protein sequence ID" value="KGM08453.1"/>
    <property type="molecule type" value="Genomic_DNA"/>
</dbReference>
<reference evidence="6 7" key="2">
    <citation type="journal article" date="2015" name="Stand. Genomic Sci.">
        <title>Draft genome sequence of Cellulomonas carbonis T26(T) and comparative analysis of six Cellulomonas genomes.</title>
        <authorList>
            <person name="Zhuang W."/>
            <person name="Zhang S."/>
            <person name="Xia X."/>
            <person name="Wang G."/>
        </authorList>
    </citation>
    <scope>NUCLEOTIDE SEQUENCE [LARGE SCALE GENOMIC DNA]</scope>
    <source>
        <strain evidence="6 7">T26</strain>
    </source>
</reference>
<dbReference type="InterPro" id="IPR006480">
    <property type="entry name" value="Phage_holin_4_1"/>
</dbReference>
<dbReference type="GO" id="GO:0016020">
    <property type="term" value="C:membrane"/>
    <property type="evidence" value="ECO:0007669"/>
    <property type="project" value="UniProtKB-SubCell"/>
</dbReference>
<comment type="subcellular location">
    <subcellularLocation>
        <location evidence="1">Membrane</location>
        <topology evidence="1">Multi-pass membrane protein</topology>
    </subcellularLocation>
</comment>
<keyword evidence="3 5" id="KW-1133">Transmembrane helix</keyword>
<evidence type="ECO:0000256" key="1">
    <source>
        <dbReference type="ARBA" id="ARBA00004141"/>
    </source>
</evidence>
<dbReference type="NCBIfam" id="TIGR01593">
    <property type="entry name" value="holin_tox_secr"/>
    <property type="match status" value="1"/>
</dbReference>
<keyword evidence="4 5" id="KW-0472">Membrane</keyword>
<keyword evidence="2 5" id="KW-0812">Transmembrane</keyword>
<comment type="caution">
    <text evidence="6">The sequence shown here is derived from an EMBL/GenBank/DDBJ whole genome shotgun (WGS) entry which is preliminary data.</text>
</comment>
<feature type="transmembrane region" description="Helical" evidence="5">
    <location>
        <begin position="27"/>
        <end position="50"/>
    </location>
</feature>
<protein>
    <submittedName>
        <fullName evidence="6">Holin</fullName>
    </submittedName>
</protein>